<feature type="transmembrane region" description="Helical" evidence="1">
    <location>
        <begin position="137"/>
        <end position="162"/>
    </location>
</feature>
<dbReference type="EMBL" id="JBHTAT010000001">
    <property type="protein sequence ID" value="MFC7255432.1"/>
    <property type="molecule type" value="Genomic_DNA"/>
</dbReference>
<feature type="transmembrane region" description="Helical" evidence="1">
    <location>
        <begin position="168"/>
        <end position="186"/>
    </location>
</feature>
<dbReference type="AlphaFoldDB" id="A0ABD5ZXR9"/>
<organism evidence="2 3">
    <name type="scientific">Haloplanus litoreus</name>
    <dbReference type="NCBI Taxonomy" id="767515"/>
    <lineage>
        <taxon>Archaea</taxon>
        <taxon>Methanobacteriati</taxon>
        <taxon>Methanobacteriota</taxon>
        <taxon>Stenosarchaea group</taxon>
        <taxon>Halobacteria</taxon>
        <taxon>Halobacteriales</taxon>
        <taxon>Haloferacaceae</taxon>
        <taxon>Haloplanus</taxon>
    </lineage>
</organism>
<feature type="transmembrane region" description="Helical" evidence="1">
    <location>
        <begin position="108"/>
        <end position="125"/>
    </location>
</feature>
<accession>A0ABD5ZXR9</accession>
<comment type="caution">
    <text evidence="2">The sequence shown here is derived from an EMBL/GenBank/DDBJ whole genome shotgun (WGS) entry which is preliminary data.</text>
</comment>
<evidence type="ECO:0000256" key="1">
    <source>
        <dbReference type="SAM" id="Phobius"/>
    </source>
</evidence>
<dbReference type="RefSeq" id="WP_379703659.1">
    <property type="nucleotide sequence ID" value="NZ_JBHTAT010000001.1"/>
</dbReference>
<gene>
    <name evidence="2" type="ORF">ACFQKE_09035</name>
</gene>
<keyword evidence="3" id="KW-1185">Reference proteome</keyword>
<proteinExistence type="predicted"/>
<keyword evidence="1" id="KW-0472">Membrane</keyword>
<keyword evidence="1" id="KW-1133">Transmembrane helix</keyword>
<evidence type="ECO:0000313" key="2">
    <source>
        <dbReference type="EMBL" id="MFC7255432.1"/>
    </source>
</evidence>
<dbReference type="GeneID" id="96953791"/>
<protein>
    <submittedName>
        <fullName evidence="2">Uncharacterized protein</fullName>
    </submittedName>
</protein>
<dbReference type="Proteomes" id="UP001596434">
    <property type="component" value="Unassembled WGS sequence"/>
</dbReference>
<evidence type="ECO:0000313" key="3">
    <source>
        <dbReference type="Proteomes" id="UP001596434"/>
    </source>
</evidence>
<keyword evidence="1" id="KW-0812">Transmembrane</keyword>
<name>A0ABD5ZXR9_9EURY</name>
<sequence>MNDKDSEFELSDLRDEKYLELAPPLLALVSGWILLCIEYTNIGEVLAIVGGATFGSTIYKRFMIEGMGEALYREGNEFSEEGKLLLQNTLNVGLTVFFFTAGKTLTRGIAAIVVVGITIWGLLKIRSIGYLQPNSMWGEGIIAGLCVVFLSLLGLGLAYNIFPFLSETNILVLVVAITALAIIVALNDWRKSG</sequence>
<reference evidence="2 3" key="1">
    <citation type="journal article" date="2019" name="Int. J. Syst. Evol. Microbiol.">
        <title>The Global Catalogue of Microorganisms (GCM) 10K type strain sequencing project: providing services to taxonomists for standard genome sequencing and annotation.</title>
        <authorList>
            <consortium name="The Broad Institute Genomics Platform"/>
            <consortium name="The Broad Institute Genome Sequencing Center for Infectious Disease"/>
            <person name="Wu L."/>
            <person name="Ma J."/>
        </authorList>
    </citation>
    <scope>NUCLEOTIDE SEQUENCE [LARGE SCALE GENOMIC DNA]</scope>
    <source>
        <strain evidence="2 3">GX21</strain>
    </source>
</reference>